<feature type="region of interest" description="Disordered" evidence="3">
    <location>
        <begin position="356"/>
        <end position="477"/>
    </location>
</feature>
<feature type="region of interest" description="Disordered" evidence="3">
    <location>
        <begin position="711"/>
        <end position="875"/>
    </location>
</feature>
<dbReference type="GO" id="GO:0005525">
    <property type="term" value="F:GTP binding"/>
    <property type="evidence" value="ECO:0007669"/>
    <property type="project" value="TreeGrafter"/>
</dbReference>
<feature type="compositionally biased region" description="Basic and acidic residues" evidence="3">
    <location>
        <begin position="154"/>
        <end position="178"/>
    </location>
</feature>
<dbReference type="CDD" id="cd13278">
    <property type="entry name" value="PH_Bud4"/>
    <property type="match status" value="1"/>
</dbReference>
<dbReference type="Proteomes" id="UP000308768">
    <property type="component" value="Unassembled WGS sequence"/>
</dbReference>
<keyword evidence="6" id="KW-1185">Reference proteome</keyword>
<feature type="compositionally biased region" description="Low complexity" evidence="3">
    <location>
        <begin position="410"/>
        <end position="421"/>
    </location>
</feature>
<feature type="compositionally biased region" description="Basic and acidic residues" evidence="3">
    <location>
        <begin position="435"/>
        <end position="463"/>
    </location>
</feature>
<dbReference type="InterPro" id="IPR052007">
    <property type="entry name" value="Bud4"/>
</dbReference>
<evidence type="ECO:0000259" key="4">
    <source>
        <dbReference type="PROSITE" id="PS50003"/>
    </source>
</evidence>
<feature type="region of interest" description="Disordered" evidence="3">
    <location>
        <begin position="1154"/>
        <end position="1220"/>
    </location>
</feature>
<dbReference type="Pfam" id="PF08174">
    <property type="entry name" value="Anillin"/>
    <property type="match status" value="1"/>
</dbReference>
<name>A0A4U0XWV1_9PEZI</name>
<dbReference type="SMART" id="SM00233">
    <property type="entry name" value="PH"/>
    <property type="match status" value="1"/>
</dbReference>
<dbReference type="PROSITE" id="PS50003">
    <property type="entry name" value="PH_DOMAIN"/>
    <property type="match status" value="1"/>
</dbReference>
<evidence type="ECO:0000313" key="6">
    <source>
        <dbReference type="Proteomes" id="UP000308768"/>
    </source>
</evidence>
<evidence type="ECO:0000256" key="2">
    <source>
        <dbReference type="ARBA" id="ARBA00023306"/>
    </source>
</evidence>
<dbReference type="Gene3D" id="2.30.29.30">
    <property type="entry name" value="Pleckstrin-homology domain (PH domain)/Phosphotyrosine-binding domain (PTB)"/>
    <property type="match status" value="1"/>
</dbReference>
<feature type="compositionally biased region" description="Polar residues" evidence="3">
    <location>
        <begin position="203"/>
        <end position="215"/>
    </location>
</feature>
<feature type="compositionally biased region" description="Polar residues" evidence="3">
    <location>
        <begin position="1011"/>
        <end position="1024"/>
    </location>
</feature>
<dbReference type="PANTHER" id="PTHR36100:SF1">
    <property type="entry name" value="BUD SITE SELECTION PROTEIN 4"/>
    <property type="match status" value="1"/>
</dbReference>
<gene>
    <name evidence="5" type="ORF">B0A49_00306</name>
</gene>
<proteinExistence type="predicted"/>
<dbReference type="PANTHER" id="PTHR36100">
    <property type="entry name" value="BUD SITE SELECTION PROTEIN 4"/>
    <property type="match status" value="1"/>
</dbReference>
<dbReference type="SUPFAM" id="SSF50729">
    <property type="entry name" value="PH domain-like"/>
    <property type="match status" value="1"/>
</dbReference>
<feature type="region of interest" description="Disordered" evidence="3">
    <location>
        <begin position="1482"/>
        <end position="1566"/>
    </location>
</feature>
<feature type="domain" description="PH" evidence="4">
    <location>
        <begin position="1335"/>
        <end position="1457"/>
    </location>
</feature>
<feature type="region of interest" description="Disordered" evidence="3">
    <location>
        <begin position="1"/>
        <end position="331"/>
    </location>
</feature>
<feature type="compositionally biased region" description="Polar residues" evidence="3">
    <location>
        <begin position="535"/>
        <end position="544"/>
    </location>
</feature>
<feature type="compositionally biased region" description="Acidic residues" evidence="3">
    <location>
        <begin position="306"/>
        <end position="316"/>
    </location>
</feature>
<evidence type="ECO:0000256" key="3">
    <source>
        <dbReference type="SAM" id="MobiDB-lite"/>
    </source>
</evidence>
<feature type="compositionally biased region" description="Basic and acidic residues" evidence="3">
    <location>
        <begin position="1556"/>
        <end position="1566"/>
    </location>
</feature>
<dbReference type="GO" id="GO:0051301">
    <property type="term" value="P:cell division"/>
    <property type="evidence" value="ECO:0007669"/>
    <property type="project" value="UniProtKB-KW"/>
</dbReference>
<dbReference type="STRING" id="331657.A0A4U0XWV1"/>
<evidence type="ECO:0000256" key="1">
    <source>
        <dbReference type="ARBA" id="ARBA00022618"/>
    </source>
</evidence>
<sequence length="1566" mass="172936">MAAEAVQPLRINKLAASSPSKMSRPLSEINPTERRRNSPSYNQAINKMAVSRESSPFDISPFSNSLRSFWQGRDPASPSRLGSENPSDRESSPSPGRRSSIENLKKASRVKNSNMFAREHQYEYDPKTTPVVERPLAGRPLSAQLQNNTFTRFDSVRKENSPLKGPDLKGHRRTESHNKVPAFSPSKSPAKDPLPASPVKDLNSPNKSSLTSNSRFGAAGQIFDPENSIWSEDEEEIDDEHRSPTPRVLHRHAKSVTFDTAPPEINEYEMQTPDPSSVASGSREGSFESTEDLNEDESFDRGSSANDDDSFDASLEDTDKTPVVLPEDWQRMSPDAANMALVDQLDDVFDTTEAIVLPNAAPSTPSMERPMFSRADSTTSDGEPRPLPPLPASQAASARKSRRDSTGLTAAAERASSAQRSLPSPPRPASVSKLDILRMRESSVSLDDRLRLMSDQATGKEENESPQQSEKADRRASFMLKHLSSKTESSIEIHKDPVEDDELTALGEYVAPPRISRESILRKVRSNHFDDVEYNYSSPAGSERSSPERSTIDYGSLDPDVPIPSREVSSDFDAQLAGVTIKQEDDDKSEVDVYSIPDMYRDKVQDRSLSRVDDHERESSVVHHKIVGGNQDGDDDDASRYSSAEPFAEAPQQELSEDLVDNEGPPTPRPQDYTVPRPAFADLAKKEQNRMSLPEFDDILGSDNFNLGLRSFMSPSPPESAETISSLNAVPKLEPAPQLFNGPTTPDEPLEPPRFSGSDNDEPGTPDSVIRHPVARDSPGIPEPVATIKTGGKLKTPPSITPADAQAMASARRQASGEHPPPVPSKERHSRPSYEGTGYGSMDGDEEFAYESATESAGSGETKADSLVDSDSKREMRRVSMKMKLDIPVSDFSEGLGFGLDEEFDRLMEAQKVAYSPPAHARFAPTPQQLSALPSSPSFESPYGAEYVGLTQFSPQRRETDYYIPTQKGYLMRQNTKVVVASSRKFSEENEPPLMSPAVETPAMPAKGTKSAGNSPRKSSNERFMTTEPWNGKARRRSVRLSSGNKQRVNMGPAPPLPGQESALGTVVEDSNMQPLDDFEDGAERGRLFVKVVGVKDLDLPLPRNERTSFQLTLDNGLHCVTTASLELGRTAPIGQEFELVVLSDLEFQLTLQTKLKKPPPPPMPVDTSPVKAVSPQKRSAFSRLLSSPKKRKEQERKQQEELDKAERRRQEEIQRKRASVPPTAWDLLHELVAPDGSFARAYVSLKNHERQAFGKQFNVDVPCFNEWALEKDPGVMNSVKSKRGGIARKPPYKIANLQLQLLYVPKPKGATDEDMPKSMTSAIREIKEAREVKETVWEGYLSQQGGDCPFWRRRFFKLSGPKFTGYHETTRQPRATINLSKASKLIDDKRSLMDQPSVNGKSGGRRKSAFAEEEDGYMFVEEGFRIRFANGETIDFYADNAADKEGWMRALSEVVGKEAPGKGKGWTALIIVKERAEASKAERMVSAQSNAPSQHSIPRKPSATSSQQVRPASCGRAGSQSAPSSPMKPTSGNAMKELPSKLEGTPPMAARRSHRERDQVRSMIF</sequence>
<dbReference type="InterPro" id="IPR012966">
    <property type="entry name" value="AHD"/>
</dbReference>
<feature type="compositionally biased region" description="Basic and acidic residues" evidence="3">
    <location>
        <begin position="1193"/>
        <end position="1216"/>
    </location>
</feature>
<feature type="compositionally biased region" description="Polar residues" evidence="3">
    <location>
        <begin position="143"/>
        <end position="152"/>
    </location>
</feature>
<organism evidence="5 6">
    <name type="scientific">Cryomyces minteri</name>
    <dbReference type="NCBI Taxonomy" id="331657"/>
    <lineage>
        <taxon>Eukaryota</taxon>
        <taxon>Fungi</taxon>
        <taxon>Dikarya</taxon>
        <taxon>Ascomycota</taxon>
        <taxon>Pezizomycotina</taxon>
        <taxon>Dothideomycetes</taxon>
        <taxon>Dothideomycetes incertae sedis</taxon>
        <taxon>Cryomyces</taxon>
    </lineage>
</organism>
<feature type="compositionally biased region" description="Basic and acidic residues" evidence="3">
    <location>
        <begin position="599"/>
        <end position="621"/>
    </location>
</feature>
<feature type="compositionally biased region" description="Acidic residues" evidence="3">
    <location>
        <begin position="289"/>
        <end position="298"/>
    </location>
</feature>
<dbReference type="EMBL" id="NAJN01000028">
    <property type="protein sequence ID" value="TKA81307.1"/>
    <property type="molecule type" value="Genomic_DNA"/>
</dbReference>
<dbReference type="OrthoDB" id="2123378at2759"/>
<dbReference type="Pfam" id="PF00169">
    <property type="entry name" value="PH"/>
    <property type="match status" value="1"/>
</dbReference>
<feature type="compositionally biased region" description="Basic and acidic residues" evidence="3">
    <location>
        <begin position="862"/>
        <end position="875"/>
    </location>
</feature>
<comment type="caution">
    <text evidence="5">The sequence shown here is derived from an EMBL/GenBank/DDBJ whole genome shotgun (WGS) entry which is preliminary data.</text>
</comment>
<feature type="compositionally biased region" description="Polar residues" evidence="3">
    <location>
        <begin position="1519"/>
        <end position="1534"/>
    </location>
</feature>
<feature type="region of interest" description="Disordered" evidence="3">
    <location>
        <begin position="984"/>
        <end position="1061"/>
    </location>
</feature>
<dbReference type="InterPro" id="IPR001849">
    <property type="entry name" value="PH_domain"/>
</dbReference>
<accession>A0A4U0XWV1</accession>
<feature type="compositionally biased region" description="Low complexity" evidence="3">
    <location>
        <begin position="803"/>
        <end position="814"/>
    </location>
</feature>
<keyword evidence="2" id="KW-0131">Cell cycle</keyword>
<feature type="compositionally biased region" description="Polar residues" evidence="3">
    <location>
        <begin position="1487"/>
        <end position="1511"/>
    </location>
</feature>
<dbReference type="InterPro" id="IPR011993">
    <property type="entry name" value="PH-like_dom_sf"/>
</dbReference>
<feature type="region of interest" description="Disordered" evidence="3">
    <location>
        <begin position="531"/>
        <end position="682"/>
    </location>
</feature>
<dbReference type="FunFam" id="2.30.29.30:FF:000311">
    <property type="entry name" value="GTP binding protein (Bud4)"/>
    <property type="match status" value="1"/>
</dbReference>
<keyword evidence="1" id="KW-0132">Cell division</keyword>
<protein>
    <recommendedName>
        <fullName evidence="4">PH domain-containing protein</fullName>
    </recommendedName>
</protein>
<evidence type="ECO:0000313" key="5">
    <source>
        <dbReference type="EMBL" id="TKA81307.1"/>
    </source>
</evidence>
<reference evidence="5 6" key="1">
    <citation type="submission" date="2017-03" db="EMBL/GenBank/DDBJ databases">
        <title>Genomes of endolithic fungi from Antarctica.</title>
        <authorList>
            <person name="Coleine C."/>
            <person name="Masonjones S."/>
            <person name="Stajich J.E."/>
        </authorList>
    </citation>
    <scope>NUCLEOTIDE SEQUENCE [LARGE SCALE GENOMIC DNA]</scope>
    <source>
        <strain evidence="5 6">CCFEE 5187</strain>
    </source>
</reference>
<feature type="compositionally biased region" description="Basic and acidic residues" evidence="3">
    <location>
        <begin position="117"/>
        <end position="126"/>
    </location>
</feature>